<feature type="domain" description="PARP catalytic" evidence="5">
    <location>
        <begin position="1235"/>
        <end position="1438"/>
    </location>
</feature>
<name>A0A813EA56_POLGL</name>
<evidence type="ECO:0000256" key="2">
    <source>
        <dbReference type="SAM" id="MobiDB-lite"/>
    </source>
</evidence>
<evidence type="ECO:0000256" key="3">
    <source>
        <dbReference type="SAM" id="Phobius"/>
    </source>
</evidence>
<dbReference type="Gene3D" id="3.90.228.10">
    <property type="match status" value="1"/>
</dbReference>
<keyword evidence="1" id="KW-0808">Transferase</keyword>
<dbReference type="PANTHER" id="PTHR45740:SF2">
    <property type="entry name" value="POLY [ADP-RIBOSE] POLYMERASE"/>
    <property type="match status" value="1"/>
</dbReference>
<dbReference type="Proteomes" id="UP000654075">
    <property type="component" value="Unassembled WGS sequence"/>
</dbReference>
<evidence type="ECO:0000256" key="4">
    <source>
        <dbReference type="SAM" id="SignalP"/>
    </source>
</evidence>
<keyword evidence="1" id="KW-0328">Glycosyltransferase</keyword>
<feature type="transmembrane region" description="Helical" evidence="3">
    <location>
        <begin position="163"/>
        <end position="181"/>
    </location>
</feature>
<feature type="transmembrane region" description="Helical" evidence="3">
    <location>
        <begin position="118"/>
        <end position="142"/>
    </location>
</feature>
<feature type="compositionally biased region" description="Low complexity" evidence="2">
    <location>
        <begin position="758"/>
        <end position="781"/>
    </location>
</feature>
<comment type="caution">
    <text evidence="6">The sequence shown here is derived from an EMBL/GenBank/DDBJ whole genome shotgun (WGS) entry which is preliminary data.</text>
</comment>
<dbReference type="OrthoDB" id="2017365at2759"/>
<protein>
    <recommendedName>
        <fullName evidence="1">Poly [ADP-ribose] polymerase</fullName>
        <shortName evidence="1">PARP</shortName>
        <ecNumber evidence="1">2.4.2.-</ecNumber>
    </recommendedName>
</protein>
<dbReference type="EC" id="2.4.2.-" evidence="1"/>
<evidence type="ECO:0000313" key="6">
    <source>
        <dbReference type="EMBL" id="CAE8598921.1"/>
    </source>
</evidence>
<feature type="region of interest" description="Disordered" evidence="2">
    <location>
        <begin position="698"/>
        <end position="786"/>
    </location>
</feature>
<dbReference type="GO" id="GO:0003950">
    <property type="term" value="F:NAD+ poly-ADP-ribosyltransferase activity"/>
    <property type="evidence" value="ECO:0007669"/>
    <property type="project" value="UniProtKB-UniRule"/>
</dbReference>
<dbReference type="GO" id="GO:0005634">
    <property type="term" value="C:nucleus"/>
    <property type="evidence" value="ECO:0007669"/>
    <property type="project" value="TreeGrafter"/>
</dbReference>
<feature type="transmembrane region" description="Helical" evidence="3">
    <location>
        <begin position="363"/>
        <end position="382"/>
    </location>
</feature>
<evidence type="ECO:0000256" key="1">
    <source>
        <dbReference type="RuleBase" id="RU362114"/>
    </source>
</evidence>
<dbReference type="PANTHER" id="PTHR45740">
    <property type="entry name" value="POLY [ADP-RIBOSE] POLYMERASE"/>
    <property type="match status" value="1"/>
</dbReference>
<feature type="transmembrane region" description="Helical" evidence="3">
    <location>
        <begin position="219"/>
        <end position="242"/>
    </location>
</feature>
<sequence>MGFTTGRACCWACLLQLASCHNGYHGVEGSFDFPAECYLDRPESLREPEVCDGGSFLPQPQGEAEGNGFSLKGRISCRLLAVEEVPCESENSVMENGYPVTADVSASTMESLGGIRDWVHAVALCLAVSWIASTCGGLVLLLRCWREKDMAQGAQMATLWHGAARQAASLGFVSLWCWAAWGSPRRAGWFYMPYCDSLGADEVDPWQYGLAHWAFIHSFTVHGLLSFLAALVQTVFLLRIWLPENTIYLPRGALGLLLREAYDAAPGGMPLRPEDGVPHFTWENGGSQDLHLNDWEQVVGSYATAFLVVEIRIRPADSFSEGSIEASSCSFSLTLRKLTPAVQGQACTFRVLLRNSFICQRSLVVNLFLPVFLANLLMLGFVHEIILNFCDNLAVSVRIDKWLRIEPNAELPHLCGHAPFTYNHNQILRVREFRNRAVEAVATVPSQVFARKSSPGNLNFVVEDDDEEFSAGVSNERWNKGSVLKEDWDRLISTADKFMLRSFLAIADREKGPRPWKHAEEFTRSLVHCWESSSFDRKCPTWKSIFVQAKALYNREFRQALACVDAQRMDELQAAASSPLQNRCVSPGRSLMLLDDFSKELLCQHICRSLEVARDIGDRKVLAIAMIECSRVDEALADQAKSVVDVFGEAGGEQPQLFREHGSSFDWPRIDDNAETSNLGFGLSQRLIFMGRGCSSSSSSSCNNNDNDNDNDHDNSHQNKNNDNNNNNNSSSSSSSNNNDNNNNDKDKDNNDDDNNKTNDNNNNSNKKNNKRSSSSLSNSSGGASQRFRQDFIKAREMYRQKLFADTQQVLVSSAGIELLGPDHSSLRETWLRQQLSVSRSRKASGLEARSKDEVDSPALLRSFQAFFDLTWHQVSTRDRHGKMPCRLKVIKAKRSVNLDAYTAYCARRAEILASPPPRPNAAGESTGDLDDCVTASLTGSWTKQVIRDMQGAWTEEATGTLWIVTGPKAVKAFLIAAELLDPNPTEKLQDSAETNTISSAEPKEPMPKAGGRASKFRAFPKGLNSSGSLSGLLPMPDLVWSCHAAASAPRSGTPTPRTQQGWLSDDYSRVTWQCQETGAERVWVRDSALLGTWIIDNCYARIFPVCTFARAAEHLDNLQLSMPLQQVISCMKNPQSRRGKVWFAREVEQFKAQGSSEGELEPPGLLMAFNEELYPLWNDGRDEDKFNFRSITFCGHASADGGEICVEPALIQVSPEKDRQSKNSMMHPMVFVSSPENSHSLVTDTMPKCPEVHSASVNRANLNHNSHKMLYSKTPLGQLKSFVVFPFRIKQWGYRQVMVVDLSVKELSQAANEAWLFHGTREAAAESIADNEFQLKLAGTHRGTMFGPGIYLADSVTKSDEYSEADPTGLRTMLLCRAVMGNILNQSEGGRTCMKLCQSTGYHSVKGHRAYKEYVVYDENQLYAEYIIWYRRVYKST</sequence>
<gene>
    <name evidence="6" type="ORF">PGLA1383_LOCUS17318</name>
</gene>
<feature type="signal peptide" evidence="4">
    <location>
        <begin position="1"/>
        <end position="20"/>
    </location>
</feature>
<dbReference type="PROSITE" id="PS51059">
    <property type="entry name" value="PARP_CATALYTIC"/>
    <property type="match status" value="1"/>
</dbReference>
<reference evidence="6" key="1">
    <citation type="submission" date="2021-02" db="EMBL/GenBank/DDBJ databases">
        <authorList>
            <person name="Dougan E. K."/>
            <person name="Rhodes N."/>
            <person name="Thang M."/>
            <person name="Chan C."/>
        </authorList>
    </citation>
    <scope>NUCLEOTIDE SEQUENCE</scope>
</reference>
<keyword evidence="3" id="KW-0812">Transmembrane</keyword>
<dbReference type="InterPro" id="IPR012317">
    <property type="entry name" value="Poly(ADP-ribose)pol_cat_dom"/>
</dbReference>
<feature type="compositionally biased region" description="Low complexity" evidence="2">
    <location>
        <begin position="718"/>
        <end position="742"/>
    </location>
</feature>
<accession>A0A813EA56</accession>
<organism evidence="6 7">
    <name type="scientific">Polarella glacialis</name>
    <name type="common">Dinoflagellate</name>
    <dbReference type="NCBI Taxonomy" id="89957"/>
    <lineage>
        <taxon>Eukaryota</taxon>
        <taxon>Sar</taxon>
        <taxon>Alveolata</taxon>
        <taxon>Dinophyceae</taxon>
        <taxon>Suessiales</taxon>
        <taxon>Suessiaceae</taxon>
        <taxon>Polarella</taxon>
    </lineage>
</organism>
<keyword evidence="7" id="KW-1185">Reference proteome</keyword>
<dbReference type="EMBL" id="CAJNNV010010678">
    <property type="protein sequence ID" value="CAE8598921.1"/>
    <property type="molecule type" value="Genomic_DNA"/>
</dbReference>
<feature type="region of interest" description="Disordered" evidence="2">
    <location>
        <begin position="986"/>
        <end position="1012"/>
    </location>
</feature>
<dbReference type="InterPro" id="IPR051712">
    <property type="entry name" value="ARTD-AVP"/>
</dbReference>
<evidence type="ECO:0000313" key="7">
    <source>
        <dbReference type="Proteomes" id="UP000654075"/>
    </source>
</evidence>
<proteinExistence type="predicted"/>
<keyword evidence="4" id="KW-0732">Signal</keyword>
<evidence type="ECO:0000259" key="5">
    <source>
        <dbReference type="PROSITE" id="PS51059"/>
    </source>
</evidence>
<keyword evidence="1" id="KW-0520">NAD</keyword>
<feature type="compositionally biased region" description="Basic and acidic residues" evidence="2">
    <location>
        <begin position="743"/>
        <end position="757"/>
    </location>
</feature>
<dbReference type="GO" id="GO:1990404">
    <property type="term" value="F:NAD+-protein mono-ADP-ribosyltransferase activity"/>
    <property type="evidence" value="ECO:0007669"/>
    <property type="project" value="TreeGrafter"/>
</dbReference>
<keyword evidence="3" id="KW-1133">Transmembrane helix</keyword>
<dbReference type="SUPFAM" id="SSF56399">
    <property type="entry name" value="ADP-ribosylation"/>
    <property type="match status" value="1"/>
</dbReference>
<feature type="chain" id="PRO_5032991048" description="Poly [ADP-ribose] polymerase" evidence="4">
    <location>
        <begin position="21"/>
        <end position="1438"/>
    </location>
</feature>
<dbReference type="Pfam" id="PF00644">
    <property type="entry name" value="PARP"/>
    <property type="match status" value="1"/>
</dbReference>
<keyword evidence="3" id="KW-0472">Membrane</keyword>